<evidence type="ECO:0000313" key="2">
    <source>
        <dbReference type="Proteomes" id="UP000694846"/>
    </source>
</evidence>
<dbReference type="EMBL" id="GGMS01002518">
    <property type="protein sequence ID" value="MBY71721.1"/>
    <property type="molecule type" value="Transcribed_RNA"/>
</dbReference>
<name>A0A2S2Q254_9HEMI</name>
<proteinExistence type="predicted"/>
<evidence type="ECO:0000313" key="3">
    <source>
        <dbReference type="RefSeq" id="XP_025414822.1"/>
    </source>
</evidence>
<dbReference type="RefSeq" id="XP_025414822.1">
    <property type="nucleotide sequence ID" value="XM_025559037.1"/>
</dbReference>
<accession>A0A2S2Q254</accession>
<dbReference type="OrthoDB" id="6133115at2759"/>
<keyword evidence="2" id="KW-1185">Reference proteome</keyword>
<protein>
    <submittedName>
        <fullName evidence="3">Uncharacterized protein LOC112686650</fullName>
    </submittedName>
</protein>
<reference evidence="1" key="1">
    <citation type="submission" date="2018-04" db="EMBL/GenBank/DDBJ databases">
        <title>Transcriptome assembly of Sipha flava.</title>
        <authorList>
            <person name="Scully E.D."/>
            <person name="Geib S.M."/>
            <person name="Palmer N.A."/>
            <person name="Koch K."/>
            <person name="Bradshaw J."/>
            <person name="Heng-Moss T."/>
            <person name="Sarath G."/>
        </authorList>
    </citation>
    <scope>NUCLEOTIDE SEQUENCE</scope>
</reference>
<evidence type="ECO:0000313" key="1">
    <source>
        <dbReference type="EMBL" id="MBY71721.1"/>
    </source>
</evidence>
<dbReference type="Gene3D" id="3.90.228.10">
    <property type="match status" value="1"/>
</dbReference>
<reference evidence="3" key="2">
    <citation type="submission" date="2025-04" db="UniProtKB">
        <authorList>
            <consortium name="RefSeq"/>
        </authorList>
    </citation>
    <scope>IDENTIFICATION</scope>
    <source>
        <tissue evidence="3">Whole body</tissue>
    </source>
</reference>
<gene>
    <name evidence="3" type="primary">LOC112686650</name>
    <name evidence="1" type="ORF">g.64460</name>
</gene>
<dbReference type="Proteomes" id="UP000694846">
    <property type="component" value="Unplaced"/>
</dbReference>
<dbReference type="GeneID" id="112686650"/>
<sequence>MEESLLSFVMRNVPDEWEDVPVYNKSYELFTVPPGLYSREYQKVEQFFHGIKIGRIQRVQNPFQYGRYMLRREMVRTNYEEIVFHGVHRDDIDTALKFNCDYRRYTRTRVVAHSDGQHPLFYNSVSDLLNNAGYHISDLRVLVLRILTRKPKTQCDYYIEYLVRF</sequence>
<organism evidence="1">
    <name type="scientific">Sipha flava</name>
    <name type="common">yellow sugarcane aphid</name>
    <dbReference type="NCBI Taxonomy" id="143950"/>
    <lineage>
        <taxon>Eukaryota</taxon>
        <taxon>Metazoa</taxon>
        <taxon>Ecdysozoa</taxon>
        <taxon>Arthropoda</taxon>
        <taxon>Hexapoda</taxon>
        <taxon>Insecta</taxon>
        <taxon>Pterygota</taxon>
        <taxon>Neoptera</taxon>
        <taxon>Paraneoptera</taxon>
        <taxon>Hemiptera</taxon>
        <taxon>Sternorrhyncha</taxon>
        <taxon>Aphidomorpha</taxon>
        <taxon>Aphidoidea</taxon>
        <taxon>Aphididae</taxon>
        <taxon>Sipha</taxon>
    </lineage>
</organism>
<dbReference type="AlphaFoldDB" id="A0A2S2Q254"/>